<gene>
    <name evidence="2" type="ORF">DW794_13535</name>
</gene>
<proteinExistence type="predicted"/>
<keyword evidence="1" id="KW-0812">Transmembrane</keyword>
<protein>
    <submittedName>
        <fullName evidence="2">Uncharacterized protein</fullName>
    </submittedName>
</protein>
<evidence type="ECO:0000313" key="3">
    <source>
        <dbReference type="Proteomes" id="UP000284689"/>
    </source>
</evidence>
<evidence type="ECO:0000256" key="1">
    <source>
        <dbReference type="SAM" id="Phobius"/>
    </source>
</evidence>
<keyword evidence="1" id="KW-0472">Membrane</keyword>
<dbReference type="EMBL" id="QSJD01000021">
    <property type="protein sequence ID" value="RHD46748.1"/>
    <property type="molecule type" value="Genomic_DNA"/>
</dbReference>
<feature type="transmembrane region" description="Helical" evidence="1">
    <location>
        <begin position="50"/>
        <end position="73"/>
    </location>
</feature>
<organism evidence="2 3">
    <name type="scientific">Bacteroides caccae</name>
    <dbReference type="NCBI Taxonomy" id="47678"/>
    <lineage>
        <taxon>Bacteria</taxon>
        <taxon>Pseudomonadati</taxon>
        <taxon>Bacteroidota</taxon>
        <taxon>Bacteroidia</taxon>
        <taxon>Bacteroidales</taxon>
        <taxon>Bacteroidaceae</taxon>
        <taxon>Bacteroides</taxon>
    </lineage>
</organism>
<name>A0A414FHK8_9BACE</name>
<dbReference type="AlphaFoldDB" id="A0A414FHK8"/>
<reference evidence="2 3" key="1">
    <citation type="submission" date="2018-08" db="EMBL/GenBank/DDBJ databases">
        <title>A genome reference for cultivated species of the human gut microbiota.</title>
        <authorList>
            <person name="Zou Y."/>
            <person name="Xue W."/>
            <person name="Luo G."/>
        </authorList>
    </citation>
    <scope>NUCLEOTIDE SEQUENCE [LARGE SCALE GENOMIC DNA]</scope>
    <source>
        <strain evidence="2 3">AM31-16AC</strain>
    </source>
</reference>
<dbReference type="Proteomes" id="UP000284689">
    <property type="component" value="Unassembled WGS sequence"/>
</dbReference>
<accession>A0A414FHK8</accession>
<keyword evidence="1" id="KW-1133">Transmembrane helix</keyword>
<comment type="caution">
    <text evidence="2">The sequence shown here is derived from an EMBL/GenBank/DDBJ whole genome shotgun (WGS) entry which is preliminary data.</text>
</comment>
<evidence type="ECO:0000313" key="2">
    <source>
        <dbReference type="EMBL" id="RHD46748.1"/>
    </source>
</evidence>
<sequence>MDDYFNNLRNKLIHAESFEQKLSILLEAVMFDKLETMKLKEENIKMNKSLIVFLFANLILTLVLLVLSFVLFAKV</sequence>